<evidence type="ECO:0000313" key="3">
    <source>
        <dbReference type="Proteomes" id="UP000244913"/>
    </source>
</evidence>
<dbReference type="NCBIfam" id="TIGR04360">
    <property type="entry name" value="other_trbK"/>
    <property type="match status" value="1"/>
</dbReference>
<protein>
    <recommendedName>
        <fullName evidence="4">Conjugal transfer protein TrbK</fullName>
    </recommendedName>
</protein>
<evidence type="ECO:0000313" key="2">
    <source>
        <dbReference type="EMBL" id="PVM77484.1"/>
    </source>
</evidence>
<sequence length="77" mass="8251">MRVALVWGLAAFTAIAAAALALRAPAPAHEPPMTRALAARDDRLARCRQLGEAAGHDPDCQAAWDASRARFFGRTRP</sequence>
<dbReference type="InterPro" id="IPR027587">
    <property type="entry name" value="TrbK"/>
</dbReference>
<gene>
    <name evidence="2" type="ORF">DDF65_16260</name>
</gene>
<dbReference type="Pfam" id="PF20084">
    <property type="entry name" value="TrbK"/>
    <property type="match status" value="1"/>
</dbReference>
<feature type="chain" id="PRO_5015476589" description="Conjugal transfer protein TrbK" evidence="1">
    <location>
        <begin position="29"/>
        <end position="77"/>
    </location>
</feature>
<keyword evidence="3" id="KW-1185">Reference proteome</keyword>
<dbReference type="RefSeq" id="WP_116568692.1">
    <property type="nucleotide sequence ID" value="NZ_QDKP01000049.1"/>
</dbReference>
<accession>A0A2T9J7F3</accession>
<dbReference type="Proteomes" id="UP000244913">
    <property type="component" value="Unassembled WGS sequence"/>
</dbReference>
<feature type="signal peptide" evidence="1">
    <location>
        <begin position="1"/>
        <end position="28"/>
    </location>
</feature>
<dbReference type="EMBL" id="QDKP01000049">
    <property type="protein sequence ID" value="PVM77484.1"/>
    <property type="molecule type" value="Genomic_DNA"/>
</dbReference>
<organism evidence="2 3">
    <name type="scientific">Caulobacter radicis</name>
    <dbReference type="NCBI Taxonomy" id="2172650"/>
    <lineage>
        <taxon>Bacteria</taxon>
        <taxon>Pseudomonadati</taxon>
        <taxon>Pseudomonadota</taxon>
        <taxon>Alphaproteobacteria</taxon>
        <taxon>Caulobacterales</taxon>
        <taxon>Caulobacteraceae</taxon>
        <taxon>Caulobacter</taxon>
    </lineage>
</organism>
<evidence type="ECO:0000256" key="1">
    <source>
        <dbReference type="SAM" id="SignalP"/>
    </source>
</evidence>
<name>A0A2T9J7F3_9CAUL</name>
<proteinExistence type="predicted"/>
<dbReference type="AlphaFoldDB" id="A0A2T9J7F3"/>
<comment type="caution">
    <text evidence="2">The sequence shown here is derived from an EMBL/GenBank/DDBJ whole genome shotgun (WGS) entry which is preliminary data.</text>
</comment>
<keyword evidence="1" id="KW-0732">Signal</keyword>
<evidence type="ECO:0008006" key="4">
    <source>
        <dbReference type="Google" id="ProtNLM"/>
    </source>
</evidence>
<reference evidence="2 3" key="1">
    <citation type="submission" date="2018-04" db="EMBL/GenBank/DDBJ databases">
        <title>The genome sequence of Caulobacter sp. 736.</title>
        <authorList>
            <person name="Gao J."/>
            <person name="Sun J."/>
        </authorList>
    </citation>
    <scope>NUCLEOTIDE SEQUENCE [LARGE SCALE GENOMIC DNA]</scope>
    <source>
        <strain evidence="2 3">736</strain>
    </source>
</reference>